<evidence type="ECO:0000313" key="3">
    <source>
        <dbReference type="EMBL" id="GBN48396.1"/>
    </source>
</evidence>
<keyword evidence="1" id="KW-0472">Membrane</keyword>
<keyword evidence="1" id="KW-0812">Transmembrane</keyword>
<evidence type="ECO:0000256" key="1">
    <source>
        <dbReference type="SAM" id="Phobius"/>
    </source>
</evidence>
<dbReference type="Proteomes" id="UP000499080">
    <property type="component" value="Unassembled WGS sequence"/>
</dbReference>
<feature type="transmembrane region" description="Helical" evidence="1">
    <location>
        <begin position="118"/>
        <end position="138"/>
    </location>
</feature>
<dbReference type="EMBL" id="BGPR01010863">
    <property type="protein sequence ID" value="GBN48396.1"/>
    <property type="molecule type" value="Genomic_DNA"/>
</dbReference>
<organism evidence="3 4">
    <name type="scientific">Araneus ventricosus</name>
    <name type="common">Orbweaver spider</name>
    <name type="synonym">Epeira ventricosa</name>
    <dbReference type="NCBI Taxonomy" id="182803"/>
    <lineage>
        <taxon>Eukaryota</taxon>
        <taxon>Metazoa</taxon>
        <taxon>Ecdysozoa</taxon>
        <taxon>Arthropoda</taxon>
        <taxon>Chelicerata</taxon>
        <taxon>Arachnida</taxon>
        <taxon>Araneae</taxon>
        <taxon>Araneomorphae</taxon>
        <taxon>Entelegynae</taxon>
        <taxon>Araneoidea</taxon>
        <taxon>Araneidae</taxon>
        <taxon>Araneus</taxon>
    </lineage>
</organism>
<keyword evidence="4" id="KW-1185">Reference proteome</keyword>
<reference evidence="3 4" key="1">
    <citation type="journal article" date="2019" name="Sci. Rep.">
        <title>Orb-weaving spider Araneus ventricosus genome elucidates the spidroin gene catalogue.</title>
        <authorList>
            <person name="Kono N."/>
            <person name="Nakamura H."/>
            <person name="Ohtoshi R."/>
            <person name="Moran D.A.P."/>
            <person name="Shinohara A."/>
            <person name="Yoshida Y."/>
            <person name="Fujiwara M."/>
            <person name="Mori M."/>
            <person name="Tomita M."/>
            <person name="Arakawa K."/>
        </authorList>
    </citation>
    <scope>NUCLEOTIDE SEQUENCE [LARGE SCALE GENOMIC DNA]</scope>
</reference>
<gene>
    <name evidence="3" type="ORF">AVEN_186523_1</name>
    <name evidence="2" type="ORF">AVEN_237510_1</name>
</gene>
<sequence length="139" mass="15751">MKESDCCSCGKVGEPLHYVTSCPFTASFHITKPTQDLETIWRNKVMKTKLSRIKTRNLVKFLLDNESLLSPDPDSEQGQLISRNLYLSSPINTEHKSTQSIYGLNTFFSQAVQKVSKYVILTYLVLLFTVLLLSPATFL</sequence>
<proteinExistence type="predicted"/>
<dbReference type="AlphaFoldDB" id="A0A4Y2PEE9"/>
<evidence type="ECO:0000313" key="4">
    <source>
        <dbReference type="Proteomes" id="UP000499080"/>
    </source>
</evidence>
<name>A0A4Y2PEE9_ARAVE</name>
<evidence type="ECO:0000313" key="2">
    <source>
        <dbReference type="EMBL" id="GBN48340.1"/>
    </source>
</evidence>
<comment type="caution">
    <text evidence="3">The sequence shown here is derived from an EMBL/GenBank/DDBJ whole genome shotgun (WGS) entry which is preliminary data.</text>
</comment>
<keyword evidence="1" id="KW-1133">Transmembrane helix</keyword>
<accession>A0A4Y2PEE9</accession>
<protein>
    <submittedName>
        <fullName evidence="3">Uncharacterized protein</fullName>
    </submittedName>
</protein>
<dbReference type="EMBL" id="BGPR01010852">
    <property type="protein sequence ID" value="GBN48340.1"/>
    <property type="molecule type" value="Genomic_DNA"/>
</dbReference>